<dbReference type="Proteomes" id="UP000218979">
    <property type="component" value="Unassembled WGS sequence"/>
</dbReference>
<evidence type="ECO:0000313" key="2">
    <source>
        <dbReference type="Proteomes" id="UP000218979"/>
    </source>
</evidence>
<protein>
    <submittedName>
        <fullName evidence="1">Uncharacterized protein</fullName>
    </submittedName>
</protein>
<proteinExistence type="predicted"/>
<dbReference type="EMBL" id="JXJT01000001">
    <property type="protein sequence ID" value="PCS04717.1"/>
    <property type="molecule type" value="Genomic_DNA"/>
</dbReference>
<name>A0ABX4IAC6_9LACT</name>
<reference evidence="1 2" key="1">
    <citation type="submission" date="2014-12" db="EMBL/GenBank/DDBJ databases">
        <title>Draft genome sequences of 10 type strains of Lactococcus.</title>
        <authorList>
            <person name="Sun Z."/>
            <person name="Zhong Z."/>
            <person name="Liu W."/>
            <person name="Zhang W."/>
            <person name="Zhang H."/>
        </authorList>
    </citation>
    <scope>NUCLEOTIDE SEQUENCE [LARGE SCALE GENOMIC DNA]</scope>
    <source>
        <strain evidence="1 2">DSM 22330</strain>
    </source>
</reference>
<accession>A0ABX4IAC6</accession>
<keyword evidence="2" id="KW-1185">Reference proteome</keyword>
<sequence>MPSTFIICSFGKKVKEKLVLYDLKGSGLLALACMGHLCYNKPYQLIIWREEMKKLSDDEFEQKIQHMRELYLENHDKSELKTAMAAKLSFLDHFRSRDNQKARLRRQLSELEIKRCRATLDKKSAQKFDQKLAMKKALFKQLLDEKNDN</sequence>
<organism evidence="1 2">
    <name type="scientific">Pseudolactococcus chungangensis CAU 28 = DSM 22330</name>
    <dbReference type="NCBI Taxonomy" id="1122154"/>
    <lineage>
        <taxon>Bacteria</taxon>
        <taxon>Bacillati</taxon>
        <taxon>Bacillota</taxon>
        <taxon>Bacilli</taxon>
        <taxon>Lactobacillales</taxon>
        <taxon>Streptococcaceae</taxon>
        <taxon>Pseudolactococcus</taxon>
    </lineage>
</organism>
<gene>
    <name evidence="1" type="ORF">RR45_GL000036</name>
</gene>
<evidence type="ECO:0000313" key="1">
    <source>
        <dbReference type="EMBL" id="PCS04717.1"/>
    </source>
</evidence>
<comment type="caution">
    <text evidence="1">The sequence shown here is derived from an EMBL/GenBank/DDBJ whole genome shotgun (WGS) entry which is preliminary data.</text>
</comment>